<evidence type="ECO:0000313" key="2">
    <source>
        <dbReference type="EMBL" id="HIU49871.1"/>
    </source>
</evidence>
<name>A0A9D1LXS9_9FIRM</name>
<protein>
    <submittedName>
        <fullName evidence="2">Ribosomal L7Ae/L30e/S12e/Gadd45 family protein</fullName>
    </submittedName>
</protein>
<evidence type="ECO:0000259" key="1">
    <source>
        <dbReference type="Pfam" id="PF01248"/>
    </source>
</evidence>
<feature type="domain" description="Ribosomal protein eL8/eL30/eS12/Gadd45" evidence="1">
    <location>
        <begin position="4"/>
        <end position="94"/>
    </location>
</feature>
<accession>A0A9D1LXS9</accession>
<dbReference type="AlphaFoldDB" id="A0A9D1LXS9"/>
<comment type="caution">
    <text evidence="2">The sequence shown here is derived from an EMBL/GenBank/DDBJ whole genome shotgun (WGS) entry which is preliminary data.</text>
</comment>
<dbReference type="Gene3D" id="3.30.1330.30">
    <property type="match status" value="1"/>
</dbReference>
<dbReference type="Proteomes" id="UP000824118">
    <property type="component" value="Unassembled WGS sequence"/>
</dbReference>
<dbReference type="Pfam" id="PF01248">
    <property type="entry name" value="Ribosomal_L7Ae"/>
    <property type="match status" value="1"/>
</dbReference>
<reference evidence="2" key="2">
    <citation type="journal article" date="2021" name="PeerJ">
        <title>Extensive microbial diversity within the chicken gut microbiome revealed by metagenomics and culture.</title>
        <authorList>
            <person name="Gilroy R."/>
            <person name="Ravi A."/>
            <person name="Getino M."/>
            <person name="Pursley I."/>
            <person name="Horton D.L."/>
            <person name="Alikhan N.F."/>
            <person name="Baker D."/>
            <person name="Gharbi K."/>
            <person name="Hall N."/>
            <person name="Watson M."/>
            <person name="Adriaenssens E.M."/>
            <person name="Foster-Nyarko E."/>
            <person name="Jarju S."/>
            <person name="Secka A."/>
            <person name="Antonio M."/>
            <person name="Oren A."/>
            <person name="Chaudhuri R.R."/>
            <person name="La Ragione R."/>
            <person name="Hildebrand F."/>
            <person name="Pallen M.J."/>
        </authorList>
    </citation>
    <scope>NUCLEOTIDE SEQUENCE</scope>
    <source>
        <strain evidence="2">ChiGjej1B1-1684</strain>
    </source>
</reference>
<evidence type="ECO:0000313" key="3">
    <source>
        <dbReference type="Proteomes" id="UP000824118"/>
    </source>
</evidence>
<dbReference type="EMBL" id="DVNG01000033">
    <property type="protein sequence ID" value="HIU49871.1"/>
    <property type="molecule type" value="Genomic_DNA"/>
</dbReference>
<dbReference type="InterPro" id="IPR004038">
    <property type="entry name" value="Ribosomal_eL8/eL30/eS12/Gad45"/>
</dbReference>
<sequence length="111" mass="11719">MNDKLLSMLGLCRRAGKLIVGNDIAEDSVINGKAVLVIAAGDASQNTVKKLFSTAHMCNVKTLVLNRTKDELGVAVGKYCAVAAIVDAGFAKKVAELAKIESEQEDANDKV</sequence>
<reference evidence="2" key="1">
    <citation type="submission" date="2020-10" db="EMBL/GenBank/DDBJ databases">
        <authorList>
            <person name="Gilroy R."/>
        </authorList>
    </citation>
    <scope>NUCLEOTIDE SEQUENCE</scope>
    <source>
        <strain evidence="2">ChiGjej1B1-1684</strain>
    </source>
</reference>
<gene>
    <name evidence="2" type="ORF">IAD22_02495</name>
</gene>
<proteinExistence type="predicted"/>
<dbReference type="SUPFAM" id="SSF55315">
    <property type="entry name" value="L30e-like"/>
    <property type="match status" value="1"/>
</dbReference>
<organism evidence="2 3">
    <name type="scientific">Candidatus Limousia pullorum</name>
    <dbReference type="NCBI Taxonomy" id="2840860"/>
    <lineage>
        <taxon>Bacteria</taxon>
        <taxon>Bacillati</taxon>
        <taxon>Bacillota</taxon>
        <taxon>Clostridia</taxon>
        <taxon>Eubacteriales</taxon>
        <taxon>Oscillospiraceae</taxon>
        <taxon>Oscillospiraceae incertae sedis</taxon>
        <taxon>Candidatus Limousia</taxon>
    </lineage>
</organism>
<dbReference type="InterPro" id="IPR029064">
    <property type="entry name" value="Ribosomal_eL30-like_sf"/>
</dbReference>